<keyword evidence="2" id="KW-1185">Reference proteome</keyword>
<protein>
    <recommendedName>
        <fullName evidence="3">Peptidase A2 domain-containing protein</fullName>
    </recommendedName>
</protein>
<organism evidence="1 2">
    <name type="scientific">Zophobas morio</name>
    <dbReference type="NCBI Taxonomy" id="2755281"/>
    <lineage>
        <taxon>Eukaryota</taxon>
        <taxon>Metazoa</taxon>
        <taxon>Ecdysozoa</taxon>
        <taxon>Arthropoda</taxon>
        <taxon>Hexapoda</taxon>
        <taxon>Insecta</taxon>
        <taxon>Pterygota</taxon>
        <taxon>Neoptera</taxon>
        <taxon>Endopterygota</taxon>
        <taxon>Coleoptera</taxon>
        <taxon>Polyphaga</taxon>
        <taxon>Cucujiformia</taxon>
        <taxon>Tenebrionidae</taxon>
        <taxon>Zophobas</taxon>
    </lineage>
</organism>
<gene>
    <name evidence="1" type="ORF">Zmor_006337</name>
</gene>
<evidence type="ECO:0000313" key="2">
    <source>
        <dbReference type="Proteomes" id="UP001168821"/>
    </source>
</evidence>
<comment type="caution">
    <text evidence="1">The sequence shown here is derived from an EMBL/GenBank/DDBJ whole genome shotgun (WGS) entry which is preliminary data.</text>
</comment>
<sequence>MALTFDVFDPIYLSEDELDYELKIRDLISRDGVDSKAKLVSRAISRELEIVSTSDLTYKNEVWQINHTLEAITASIIDIDGDSAKADEKIRAVHSRLVHVMQRYSRLIVPDEEEEMEKNGRRLLYSTILELEADLLAKVPPSVGGEPGTAFGFSTPLTTSGPRANRDNNFPSVNSNSVPVYKWNLKFDGKGSLLQFLEQVNDLAQARKVSSEELFDSAYDLFTGPALTWYRSVKYTVSDWPSLVSLLKTVFLSDDNDEKIMDMIRSRKQRPNESIFIFISEIRALFNRLSKTPDEEVQLRMIKRNISPHYYPSIALHDTHSVDALSALCKKIDEALELKSSTHKYGPPKVLAIDSNQSQLSKATNPLKREIRCWNCDQFNHTYTACTARLTVFCRRCGQKGVTVNTYQSKPLCPRIANHKAHIHTQTPPKFDQANWSDWLRTVNKFCVFSRQLSPLFIERDNDNRPYISIHVFDVPLVGLLDSGANNSIVGRTGISILTKLGLRWDKSDINFVTTADNRRQEVIGIVELPVRISDSLRLLKAYVVPSLDHSLILGSDFCRLFSLQVNFKEKSWHLSSDGDDLVEFELKNEPHVDAISLSELTLSPAQREIARLIIEDFREISGDKSLGRTNKLTIYVPLSGKYYGSLHDQPSADLYPGDRDQYSLELEQLSTSVYDEIRQKLNAAYRRYANRYNTKRRNVEYNVGDKVWRRNHVMSDLRRKVSAKLAKKYVIARIVEKISPLVYRLTNDDNTNAGRYHVKDLKPYFGSNSDVSFGPFRFTCTPLGSGHLRQRIDFSGDIFPRVFTVVKTCVIFAHQIFRCLKTLSSHLRVFPFLVWYRVRRRTKPRFFDDAILKAARLLV</sequence>
<dbReference type="GO" id="GO:0004190">
    <property type="term" value="F:aspartic-type endopeptidase activity"/>
    <property type="evidence" value="ECO:0007669"/>
    <property type="project" value="InterPro"/>
</dbReference>
<proteinExistence type="predicted"/>
<dbReference type="EMBL" id="JALNTZ010000002">
    <property type="protein sequence ID" value="KAJ3661965.1"/>
    <property type="molecule type" value="Genomic_DNA"/>
</dbReference>
<dbReference type="SUPFAM" id="SSF57756">
    <property type="entry name" value="Retrovirus zinc finger-like domains"/>
    <property type="match status" value="1"/>
</dbReference>
<dbReference type="CDD" id="cd00303">
    <property type="entry name" value="retropepsin_like"/>
    <property type="match status" value="1"/>
</dbReference>
<dbReference type="GO" id="GO:0008270">
    <property type="term" value="F:zinc ion binding"/>
    <property type="evidence" value="ECO:0007669"/>
    <property type="project" value="InterPro"/>
</dbReference>
<name>A0AA38IRI4_9CUCU</name>
<dbReference type="Gene3D" id="2.40.70.10">
    <property type="entry name" value="Acid Proteases"/>
    <property type="match status" value="1"/>
</dbReference>
<dbReference type="PROSITE" id="PS00141">
    <property type="entry name" value="ASP_PROTEASE"/>
    <property type="match status" value="1"/>
</dbReference>
<dbReference type="InterPro" id="IPR021109">
    <property type="entry name" value="Peptidase_aspartic_dom_sf"/>
</dbReference>
<evidence type="ECO:0000313" key="1">
    <source>
        <dbReference type="EMBL" id="KAJ3661965.1"/>
    </source>
</evidence>
<reference evidence="1" key="1">
    <citation type="journal article" date="2023" name="G3 (Bethesda)">
        <title>Whole genome assemblies of Zophobas morio and Tenebrio molitor.</title>
        <authorList>
            <person name="Kaur S."/>
            <person name="Stinson S.A."/>
            <person name="diCenzo G.C."/>
        </authorList>
    </citation>
    <scope>NUCLEOTIDE SEQUENCE</scope>
    <source>
        <strain evidence="1">QUZm001</strain>
    </source>
</reference>
<dbReference type="InterPro" id="IPR001969">
    <property type="entry name" value="Aspartic_peptidase_AS"/>
</dbReference>
<dbReference type="InterPro" id="IPR036875">
    <property type="entry name" value="Znf_CCHC_sf"/>
</dbReference>
<accession>A0AA38IRI4</accession>
<dbReference type="Proteomes" id="UP001168821">
    <property type="component" value="Unassembled WGS sequence"/>
</dbReference>
<evidence type="ECO:0008006" key="3">
    <source>
        <dbReference type="Google" id="ProtNLM"/>
    </source>
</evidence>
<dbReference type="GO" id="GO:0003676">
    <property type="term" value="F:nucleic acid binding"/>
    <property type="evidence" value="ECO:0007669"/>
    <property type="project" value="InterPro"/>
</dbReference>
<dbReference type="AlphaFoldDB" id="A0AA38IRI4"/>
<dbReference type="SUPFAM" id="SSF50630">
    <property type="entry name" value="Acid proteases"/>
    <property type="match status" value="1"/>
</dbReference>
<dbReference type="GO" id="GO:0006508">
    <property type="term" value="P:proteolysis"/>
    <property type="evidence" value="ECO:0007669"/>
    <property type="project" value="InterPro"/>
</dbReference>